<gene>
    <name evidence="2" type="ORF">RI844_19625</name>
</gene>
<dbReference type="InterPro" id="IPR036737">
    <property type="entry name" value="OmpA-like_sf"/>
</dbReference>
<name>A0ABZ0GP88_9GAMM</name>
<accession>A0ABZ0GP88</accession>
<organism evidence="2 3">
    <name type="scientific">Thalassotalea fonticola</name>
    <dbReference type="NCBI Taxonomy" id="3065649"/>
    <lineage>
        <taxon>Bacteria</taxon>
        <taxon>Pseudomonadati</taxon>
        <taxon>Pseudomonadota</taxon>
        <taxon>Gammaproteobacteria</taxon>
        <taxon>Alteromonadales</taxon>
        <taxon>Colwelliaceae</taxon>
        <taxon>Thalassotalea</taxon>
    </lineage>
</organism>
<reference evidence="2 3" key="1">
    <citation type="submission" date="2023-09" db="EMBL/GenBank/DDBJ databases">
        <authorList>
            <person name="Qi X."/>
        </authorList>
    </citation>
    <scope>NUCLEOTIDE SEQUENCE [LARGE SCALE GENOMIC DNA]</scope>
    <source>
        <strain evidence="2 3">S1-1</strain>
    </source>
</reference>
<keyword evidence="1" id="KW-0472">Membrane</keyword>
<dbReference type="SUPFAM" id="SSF103088">
    <property type="entry name" value="OmpA-like"/>
    <property type="match status" value="1"/>
</dbReference>
<dbReference type="Pfam" id="PF05359">
    <property type="entry name" value="DUF748"/>
    <property type="match status" value="2"/>
</dbReference>
<sequence>MSWLLQLIQTNKIKFSILFSILVFIIFLPYIVQFWILNNIAKQGFEQASIDDVDVNIFQGEIVFKKVHLIHQGEEKLIIGLMRANYRWQGLFSGGLTTELLEIEDASLAVRQDEDGKLEVVFPIQQGNEITEVEPSTEPEDDSLKVPNLDVDLIRFSNVNVNISTPKFEGGLLIEEFKLTRASTWHDNPVQLLIAAKLNGNQINVNLQAEPLAATPTLEGNIEIEQFDLSSLSKLTPKDVAQLNGSFSTKLDFSGYRENKSTVHMSVNGEINIEQLQASYNPLNISIDKIQNLISSNLTLSDSKLSFDSSHNIDVKDVQIVDGKQQYSLLSIDSVQLNKLQLTDALTLSLDTLILEGFSAVENSGTNHSLLGSKRTLIKNVQFEPVLNSLDIEQIMLSSVQGLFNFDQQGSLINTVQLNNTVNDLQAGAIEKTEVQLPNKEQAETELDTGLTLNISQFLIADESKIKISQRKETHNISTVISIDKVLLANLEPTNADSKSEFDVQARLGKFSTIQVSGEGQLFAEQPTITAKGELDAISLSEISPYIEPFVGYQFTSGQFDHVFQLSLKNNVIDMSNELLIRKVKIKDIDGNEQVTTLPLPMAIEMLEDGDGNIDLSIPVKGDLNNAEVGLSSIIQKSLSKALQKGSVSFLKYALQPYGAIVMAAEYAVDSANHIEFEPMIFEANSAVIDAQQQPYATKLADLLSNKKDLTITFCGVSNERDKQQILMDPSLSEEQVKFAVGDLAKQRSQALKSFFVKKQINPKRLFLCKYSYLKDGIGGVNISM</sequence>
<keyword evidence="3" id="KW-1185">Reference proteome</keyword>
<feature type="transmembrane region" description="Helical" evidence="1">
    <location>
        <begin position="15"/>
        <end position="37"/>
    </location>
</feature>
<keyword evidence="1" id="KW-0812">Transmembrane</keyword>
<protein>
    <submittedName>
        <fullName evidence="2">DUF748 domain-containing protein</fullName>
    </submittedName>
</protein>
<evidence type="ECO:0000313" key="2">
    <source>
        <dbReference type="EMBL" id="WOH37545.1"/>
    </source>
</evidence>
<proteinExistence type="predicted"/>
<evidence type="ECO:0000256" key="1">
    <source>
        <dbReference type="SAM" id="Phobius"/>
    </source>
</evidence>
<dbReference type="Gene3D" id="3.30.1330.60">
    <property type="entry name" value="OmpA-like domain"/>
    <property type="match status" value="1"/>
</dbReference>
<dbReference type="InterPro" id="IPR008023">
    <property type="entry name" value="DUF748"/>
</dbReference>
<evidence type="ECO:0000313" key="3">
    <source>
        <dbReference type="Proteomes" id="UP001301442"/>
    </source>
</evidence>
<keyword evidence="1" id="KW-1133">Transmembrane helix</keyword>
<dbReference type="Proteomes" id="UP001301442">
    <property type="component" value="Chromosome"/>
</dbReference>
<dbReference type="RefSeq" id="WP_348396332.1">
    <property type="nucleotide sequence ID" value="NZ_CP136600.1"/>
</dbReference>
<dbReference type="EMBL" id="CP136600">
    <property type="protein sequence ID" value="WOH37545.1"/>
    <property type="molecule type" value="Genomic_DNA"/>
</dbReference>